<feature type="region of interest" description="Disordered" evidence="2">
    <location>
        <begin position="673"/>
        <end position="773"/>
    </location>
</feature>
<organism evidence="3 4">
    <name type="scientific">Dunaliella salina</name>
    <name type="common">Green alga</name>
    <name type="synonym">Protococcus salinus</name>
    <dbReference type="NCBI Taxonomy" id="3046"/>
    <lineage>
        <taxon>Eukaryota</taxon>
        <taxon>Viridiplantae</taxon>
        <taxon>Chlorophyta</taxon>
        <taxon>core chlorophytes</taxon>
        <taxon>Chlorophyceae</taxon>
        <taxon>CS clade</taxon>
        <taxon>Chlamydomonadales</taxon>
        <taxon>Dunaliellaceae</taxon>
        <taxon>Dunaliella</taxon>
    </lineage>
</organism>
<name>A0ABQ7GPV9_DUNSA</name>
<feature type="compositionally biased region" description="Polar residues" evidence="2">
    <location>
        <begin position="617"/>
        <end position="635"/>
    </location>
</feature>
<feature type="region of interest" description="Disordered" evidence="2">
    <location>
        <begin position="74"/>
        <end position="95"/>
    </location>
</feature>
<evidence type="ECO:0000313" key="3">
    <source>
        <dbReference type="EMBL" id="KAF5836642.1"/>
    </source>
</evidence>
<feature type="compositionally biased region" description="Low complexity" evidence="2">
    <location>
        <begin position="679"/>
        <end position="714"/>
    </location>
</feature>
<comment type="caution">
    <text evidence="3">The sequence shown here is derived from an EMBL/GenBank/DDBJ whole genome shotgun (WGS) entry which is preliminary data.</text>
</comment>
<gene>
    <name evidence="3" type="ORF">DUNSADRAFT_5636</name>
</gene>
<accession>A0ABQ7GPV9</accession>
<feature type="coiled-coil region" evidence="1">
    <location>
        <begin position="362"/>
        <end position="396"/>
    </location>
</feature>
<keyword evidence="4" id="KW-1185">Reference proteome</keyword>
<evidence type="ECO:0000256" key="2">
    <source>
        <dbReference type="SAM" id="MobiDB-lite"/>
    </source>
</evidence>
<sequence>MDDPLASLAQMAHPHMSDPGSLSFGRHHPANEETAFKPFNIDVSPLQKFLIALARQVEQLQKENEDLREEVHGLKARSGTPGGSGGGPGMSGGPGEGHWVTQEFAGVKDRLDGIERRAEALWHEKEGSEELRVLVHRLKNDLDNTKSMAQDTQMATKQNTYRAQELDTSTGNIKEALGAINDKISRLEQEDKRAVEERKDASSKIESQVSSIWDQIRHVENSLSQRLSLAETSQVATLQEVDEMKEVANDVIGRLDETKRHVSALESKLESFNTQVAAAISPLHNTLMAVQLRTEEIMESKQDRATAITIEDVNVATSRAVDHADRRSDSIMKSIGAMEERVEGLNDVKANKVDVVMVADLATLMKEQAEQLDGQLAEYQKENAKALNLKADKEEVMAMEVRLGNRTNTLEAAILKGLKVISDKVSAALAEKLDIARFDEFKVQIRAILADIEDRLRDWSPMASGMKAPLDGSGAVGGSSCLCCDSRVRSVRDLQSMGFPAGDRVFAPEKLPNTEGLLPSIHRSPELAAHTNAKLAARKKDMAQMMRTSAHTLPEALPTVSPAAAHQGPVSPGIGNALNLELGPMVVNSKSPGKVDVETVAGSIQAGKIPDMRGQGRTPSQAKASGTLSRGMTPWNLDQHQSMQESLMGTHHSQKHTPLTLTGQDIGKVSRAASSQLLQQQTQQQDQQAQHQEQQQHQGQPPQHQHPQQQVHPPGGQGHSMPGVLGGMEDVDIAEAAKRAARTRTASGRDTLSSQGSAGGAGKGDASRPRTHN</sequence>
<reference evidence="3" key="1">
    <citation type="submission" date="2017-08" db="EMBL/GenBank/DDBJ databases">
        <authorList>
            <person name="Polle J.E."/>
            <person name="Barry K."/>
            <person name="Cushman J."/>
            <person name="Schmutz J."/>
            <person name="Tran D."/>
            <person name="Hathwaick L.T."/>
            <person name="Yim W.C."/>
            <person name="Jenkins J."/>
            <person name="Mckie-Krisberg Z.M."/>
            <person name="Prochnik S."/>
            <person name="Lindquist E."/>
            <person name="Dockter R.B."/>
            <person name="Adam C."/>
            <person name="Molina H."/>
            <person name="Bunkerborg J."/>
            <person name="Jin E."/>
            <person name="Buchheim M."/>
            <person name="Magnuson J."/>
        </authorList>
    </citation>
    <scope>NUCLEOTIDE SEQUENCE</scope>
    <source>
        <strain evidence="3">CCAP 19/18</strain>
    </source>
</reference>
<feature type="region of interest" description="Disordered" evidence="2">
    <location>
        <begin position="606"/>
        <end position="635"/>
    </location>
</feature>
<evidence type="ECO:0000256" key="1">
    <source>
        <dbReference type="SAM" id="Coils"/>
    </source>
</evidence>
<feature type="compositionally biased region" description="Gly residues" evidence="2">
    <location>
        <begin position="80"/>
        <end position="95"/>
    </location>
</feature>
<dbReference type="SUPFAM" id="SSF57997">
    <property type="entry name" value="Tropomyosin"/>
    <property type="match status" value="1"/>
</dbReference>
<proteinExistence type="predicted"/>
<protein>
    <submittedName>
        <fullName evidence="3">Uncharacterized protein</fullName>
    </submittedName>
</protein>
<keyword evidence="1" id="KW-0175">Coiled coil</keyword>
<evidence type="ECO:0000313" key="4">
    <source>
        <dbReference type="Proteomes" id="UP000815325"/>
    </source>
</evidence>
<feature type="coiled-coil region" evidence="1">
    <location>
        <begin position="177"/>
        <end position="204"/>
    </location>
</feature>
<dbReference type="EMBL" id="MU069650">
    <property type="protein sequence ID" value="KAF5836642.1"/>
    <property type="molecule type" value="Genomic_DNA"/>
</dbReference>
<dbReference type="Proteomes" id="UP000815325">
    <property type="component" value="Unassembled WGS sequence"/>
</dbReference>